<gene>
    <name evidence="3" type="ORF">STHERMO_0133</name>
</gene>
<dbReference type="AlphaFoldDB" id="A0AAU9H3D6"/>
<evidence type="ECO:0000256" key="1">
    <source>
        <dbReference type="SAM" id="MobiDB-lite"/>
    </source>
</evidence>
<sequence>MQKLDTYIDEHGGTPKAHEQTTGKTRDGGGVTTGDVPQGYSLTKEINTSSHTGLSYPWGQCTWFVYNRGKEVGVSFGKYMGNGGQWRNAPGYQTTHSNRTLRSIF</sequence>
<dbReference type="PROSITE" id="PS50911">
    <property type="entry name" value="CHAP"/>
    <property type="match status" value="1"/>
</dbReference>
<feature type="domain" description="Peptidase C51" evidence="2">
    <location>
        <begin position="36"/>
        <end position="105"/>
    </location>
</feature>
<protein>
    <recommendedName>
        <fullName evidence="2">Peptidase C51 domain-containing protein</fullName>
    </recommendedName>
</protein>
<dbReference type="EMBL" id="LR822030">
    <property type="protein sequence ID" value="CAD0153816.1"/>
    <property type="molecule type" value="Genomic_DNA"/>
</dbReference>
<name>A0AAU9H3D6_STRTR</name>
<dbReference type="Pfam" id="PF05257">
    <property type="entry name" value="CHAP"/>
    <property type="match status" value="1"/>
</dbReference>
<evidence type="ECO:0000313" key="4">
    <source>
        <dbReference type="Proteomes" id="UP000509120"/>
    </source>
</evidence>
<dbReference type="Gene3D" id="3.90.1720.10">
    <property type="entry name" value="endopeptidase domain like (from Nostoc punctiforme)"/>
    <property type="match status" value="1"/>
</dbReference>
<evidence type="ECO:0000313" key="3">
    <source>
        <dbReference type="EMBL" id="CAD0153816.1"/>
    </source>
</evidence>
<dbReference type="InterPro" id="IPR007921">
    <property type="entry name" value="CHAP_dom"/>
</dbReference>
<dbReference type="Proteomes" id="UP000509120">
    <property type="component" value="Chromosome"/>
</dbReference>
<reference evidence="3 4" key="1">
    <citation type="submission" date="2020-06" db="EMBL/GenBank/DDBJ databases">
        <authorList>
            <person name="Chuat V."/>
        </authorList>
    </citation>
    <scope>NUCLEOTIDE SEQUENCE [LARGE SCALE GENOMIC DNA]</scope>
    <source>
        <strain evidence="3">STH_CIRM_1046</strain>
    </source>
</reference>
<proteinExistence type="predicted"/>
<accession>A0AAU9H3D6</accession>
<feature type="compositionally biased region" description="Basic and acidic residues" evidence="1">
    <location>
        <begin position="1"/>
        <end position="27"/>
    </location>
</feature>
<evidence type="ECO:0000259" key="2">
    <source>
        <dbReference type="PROSITE" id="PS50911"/>
    </source>
</evidence>
<organism evidence="3 4">
    <name type="scientific">Streptococcus thermophilus</name>
    <dbReference type="NCBI Taxonomy" id="1308"/>
    <lineage>
        <taxon>Bacteria</taxon>
        <taxon>Bacillati</taxon>
        <taxon>Bacillota</taxon>
        <taxon>Bacilli</taxon>
        <taxon>Lactobacillales</taxon>
        <taxon>Streptococcaceae</taxon>
        <taxon>Streptococcus</taxon>
    </lineage>
</organism>
<feature type="region of interest" description="Disordered" evidence="1">
    <location>
        <begin position="1"/>
        <end position="39"/>
    </location>
</feature>